<reference evidence="1" key="1">
    <citation type="submission" date="2021-11" db="EMBL/GenBank/DDBJ databases">
        <title>Study of the species diversity of bacterial strains isolated from a unique natural object - Shulgan-Tash cave (Bashkiria).</title>
        <authorList>
            <person name="Sazanova A.L."/>
            <person name="Chirak E.R."/>
            <person name="Safronova V.I."/>
        </authorList>
    </citation>
    <scope>NUCLEOTIDE SEQUENCE</scope>
    <source>
        <strain evidence="1">P1</strain>
    </source>
</reference>
<gene>
    <name evidence="1" type="ORF">LP422_13420</name>
</gene>
<sequence length="214" mass="22587">MLASSAMNGAVMDSTFNVFFKLKYARIYDAMLATPLAPRDIAVGEVVWSLIRGGVYALVFYLVALAVGGRRVVVVAARGTCGDLHRPGLRRGRHVRHDLHALPGRLRLDHARHPAALPAVGDLLPAGHLPGMGAADRAGDAALPRGRAGAWAHARRGRLGPAVARRLPRRAGCRRGLGDVASDRDAAAVLRGEQDEGGAAACRRAAPALEHVFG</sequence>
<organism evidence="1 2">
    <name type="scientific">Janibacter limosus</name>
    <dbReference type="NCBI Taxonomy" id="53458"/>
    <lineage>
        <taxon>Bacteria</taxon>
        <taxon>Bacillati</taxon>
        <taxon>Actinomycetota</taxon>
        <taxon>Actinomycetes</taxon>
        <taxon>Micrococcales</taxon>
        <taxon>Intrasporangiaceae</taxon>
        <taxon>Janibacter</taxon>
    </lineage>
</organism>
<evidence type="ECO:0000313" key="2">
    <source>
        <dbReference type="Proteomes" id="UP001059663"/>
    </source>
</evidence>
<proteinExistence type="predicted"/>
<evidence type="ECO:0000313" key="1">
    <source>
        <dbReference type="EMBL" id="UUZ43781.1"/>
    </source>
</evidence>
<protein>
    <submittedName>
        <fullName evidence="1">Uncharacterized protein</fullName>
    </submittedName>
</protein>
<accession>A0AC61U1A2</accession>
<name>A0AC61U1A2_9MICO</name>
<dbReference type="EMBL" id="CP087977">
    <property type="protein sequence ID" value="UUZ43781.1"/>
    <property type="molecule type" value="Genomic_DNA"/>
</dbReference>
<dbReference type="Proteomes" id="UP001059663">
    <property type="component" value="Chromosome"/>
</dbReference>